<dbReference type="SMART" id="SM00793">
    <property type="entry name" value="AgrB"/>
    <property type="match status" value="1"/>
</dbReference>
<feature type="transmembrane region" description="Helical" evidence="8">
    <location>
        <begin position="52"/>
        <end position="78"/>
    </location>
</feature>
<gene>
    <name evidence="9" type="ordered locus">Amet_4083</name>
</gene>
<evidence type="ECO:0000256" key="5">
    <source>
        <dbReference type="ARBA" id="ARBA00022801"/>
    </source>
</evidence>
<feature type="transmembrane region" description="Helical" evidence="8">
    <location>
        <begin position="90"/>
        <end position="108"/>
    </location>
</feature>
<keyword evidence="2" id="KW-0673">Quorum sensing</keyword>
<feature type="transmembrane region" description="Helical" evidence="8">
    <location>
        <begin position="154"/>
        <end position="172"/>
    </location>
</feature>
<evidence type="ECO:0000313" key="10">
    <source>
        <dbReference type="Proteomes" id="UP000001572"/>
    </source>
</evidence>
<evidence type="ECO:0000256" key="7">
    <source>
        <dbReference type="ARBA" id="ARBA00023136"/>
    </source>
</evidence>
<keyword evidence="4 8" id="KW-0812">Transmembrane</keyword>
<evidence type="ECO:0000313" key="9">
    <source>
        <dbReference type="EMBL" id="ABR50165.1"/>
    </source>
</evidence>
<feature type="transmembrane region" description="Helical" evidence="8">
    <location>
        <begin position="114"/>
        <end position="133"/>
    </location>
</feature>
<evidence type="ECO:0000256" key="6">
    <source>
        <dbReference type="ARBA" id="ARBA00022989"/>
    </source>
</evidence>
<evidence type="ECO:0000256" key="8">
    <source>
        <dbReference type="SAM" id="Phobius"/>
    </source>
</evidence>
<name>A6TVE7_ALKMQ</name>
<evidence type="ECO:0000256" key="1">
    <source>
        <dbReference type="ARBA" id="ARBA00022475"/>
    </source>
</evidence>
<keyword evidence="10" id="KW-1185">Reference proteome</keyword>
<dbReference type="KEGG" id="amt:Amet_4083"/>
<evidence type="ECO:0000256" key="3">
    <source>
        <dbReference type="ARBA" id="ARBA00022670"/>
    </source>
</evidence>
<accession>A6TVE7</accession>
<dbReference type="AlphaFoldDB" id="A6TVE7"/>
<organism evidence="9 10">
    <name type="scientific">Alkaliphilus metalliredigens (strain QYMF)</name>
    <dbReference type="NCBI Taxonomy" id="293826"/>
    <lineage>
        <taxon>Bacteria</taxon>
        <taxon>Bacillati</taxon>
        <taxon>Bacillota</taxon>
        <taxon>Clostridia</taxon>
        <taxon>Peptostreptococcales</taxon>
        <taxon>Natronincolaceae</taxon>
        <taxon>Alkaliphilus</taxon>
    </lineage>
</organism>
<dbReference type="Pfam" id="PF04647">
    <property type="entry name" value="AgrB"/>
    <property type="match status" value="1"/>
</dbReference>
<dbReference type="InterPro" id="IPR006741">
    <property type="entry name" value="AgrB"/>
</dbReference>
<keyword evidence="5" id="KW-0378">Hydrolase</keyword>
<reference evidence="10" key="1">
    <citation type="journal article" date="2016" name="Genome Announc.">
        <title>Complete genome sequence of Alkaliphilus metalliredigens strain QYMF, an alkaliphilic and metal-reducing bacterium isolated from borax-contaminated leachate ponds.</title>
        <authorList>
            <person name="Hwang C."/>
            <person name="Copeland A."/>
            <person name="Lucas S."/>
            <person name="Lapidus A."/>
            <person name="Barry K."/>
            <person name="Detter J.C."/>
            <person name="Glavina Del Rio T."/>
            <person name="Hammon N."/>
            <person name="Israni S."/>
            <person name="Dalin E."/>
            <person name="Tice H."/>
            <person name="Pitluck S."/>
            <person name="Chertkov O."/>
            <person name="Brettin T."/>
            <person name="Bruce D."/>
            <person name="Han C."/>
            <person name="Schmutz J."/>
            <person name="Larimer F."/>
            <person name="Land M.L."/>
            <person name="Hauser L."/>
            <person name="Kyrpides N."/>
            <person name="Mikhailova N."/>
            <person name="Ye Q."/>
            <person name="Zhou J."/>
            <person name="Richardson P."/>
            <person name="Fields M.W."/>
        </authorList>
    </citation>
    <scope>NUCLEOTIDE SEQUENCE [LARGE SCALE GENOMIC DNA]</scope>
    <source>
        <strain evidence="10">QYMF</strain>
    </source>
</reference>
<protein>
    <submittedName>
        <fullName evidence="9">Accessory gene regulator B</fullName>
    </submittedName>
</protein>
<dbReference type="HOGENOM" id="CLU_098969_2_1_9"/>
<dbReference type="EMBL" id="CP000724">
    <property type="protein sequence ID" value="ABR50165.1"/>
    <property type="molecule type" value="Genomic_DNA"/>
</dbReference>
<keyword evidence="1" id="KW-1003">Cell membrane</keyword>
<evidence type="ECO:0000256" key="2">
    <source>
        <dbReference type="ARBA" id="ARBA00022654"/>
    </source>
</evidence>
<dbReference type="GO" id="GO:0006508">
    <property type="term" value="P:proteolysis"/>
    <property type="evidence" value="ECO:0007669"/>
    <property type="project" value="UniProtKB-KW"/>
</dbReference>
<sequence length="203" mass="23646">MIHFVKGVGDMKIHSPIDIFAYRIYKEKLLSHDDIRKMKYAMKVIWNEGVKFIVLLLFFVVLDQLPSFLFSLSILLSIRVFSGGLHFQSGLLCFMVSLGFFSLAVLILPHFFPMTLHIAPILTLLSAIVIYYHSPKPSIFRPIFNKKRKRTLKYLSLFSTLLWFFLLFRFVLPNNQNFFECGIWTISLQAFQLSIGKNQPISE</sequence>
<proteinExistence type="predicted"/>
<dbReference type="GO" id="GO:0009372">
    <property type="term" value="P:quorum sensing"/>
    <property type="evidence" value="ECO:0007669"/>
    <property type="project" value="UniProtKB-KW"/>
</dbReference>
<keyword evidence="7 8" id="KW-0472">Membrane</keyword>
<dbReference type="GO" id="GO:0016020">
    <property type="term" value="C:membrane"/>
    <property type="evidence" value="ECO:0007669"/>
    <property type="project" value="InterPro"/>
</dbReference>
<keyword evidence="3" id="KW-0645">Protease</keyword>
<dbReference type="GO" id="GO:0008233">
    <property type="term" value="F:peptidase activity"/>
    <property type="evidence" value="ECO:0007669"/>
    <property type="project" value="UniProtKB-KW"/>
</dbReference>
<keyword evidence="6 8" id="KW-1133">Transmembrane helix</keyword>
<dbReference type="Proteomes" id="UP000001572">
    <property type="component" value="Chromosome"/>
</dbReference>
<evidence type="ECO:0000256" key="4">
    <source>
        <dbReference type="ARBA" id="ARBA00022692"/>
    </source>
</evidence>
<dbReference type="eggNOG" id="COG4512">
    <property type="taxonomic scope" value="Bacteria"/>
</dbReference>